<evidence type="ECO:0000313" key="1">
    <source>
        <dbReference type="EMBL" id="KAJ7649717.1"/>
    </source>
</evidence>
<dbReference type="Proteomes" id="UP001221142">
    <property type="component" value="Unassembled WGS sequence"/>
</dbReference>
<evidence type="ECO:0000313" key="2">
    <source>
        <dbReference type="Proteomes" id="UP001221142"/>
    </source>
</evidence>
<evidence type="ECO:0008006" key="3">
    <source>
        <dbReference type="Google" id="ProtNLM"/>
    </source>
</evidence>
<dbReference type="AlphaFoldDB" id="A0AAD7CK95"/>
<gene>
    <name evidence="1" type="ORF">FB45DRAFT_858718</name>
</gene>
<accession>A0AAD7CK95</accession>
<proteinExistence type="predicted"/>
<keyword evidence="2" id="KW-1185">Reference proteome</keyword>
<comment type="caution">
    <text evidence="1">The sequence shown here is derived from an EMBL/GenBank/DDBJ whole genome shotgun (WGS) entry which is preliminary data.</text>
</comment>
<sequence length="126" mass="13751">MLSTRSSSLWTPMEPTADNEPNTYDVVFAYPQRAIGLFCLKNRITLSNFADTRKFKPAGGQIELPLPEPRLLALHAVCVRVAHMSGAAEALDEFDRDVEETSVLAENGASAHFLNMIFSPLVSAAA</sequence>
<dbReference type="EMBL" id="JARKIF010000001">
    <property type="protein sequence ID" value="KAJ7649717.1"/>
    <property type="molecule type" value="Genomic_DNA"/>
</dbReference>
<reference evidence="1" key="1">
    <citation type="submission" date="2023-03" db="EMBL/GenBank/DDBJ databases">
        <title>Massive genome expansion in bonnet fungi (Mycena s.s.) driven by repeated elements and novel gene families across ecological guilds.</title>
        <authorList>
            <consortium name="Lawrence Berkeley National Laboratory"/>
            <person name="Harder C.B."/>
            <person name="Miyauchi S."/>
            <person name="Viragh M."/>
            <person name="Kuo A."/>
            <person name="Thoen E."/>
            <person name="Andreopoulos B."/>
            <person name="Lu D."/>
            <person name="Skrede I."/>
            <person name="Drula E."/>
            <person name="Henrissat B."/>
            <person name="Morin E."/>
            <person name="Kohler A."/>
            <person name="Barry K."/>
            <person name="LaButti K."/>
            <person name="Morin E."/>
            <person name="Salamov A."/>
            <person name="Lipzen A."/>
            <person name="Mereny Z."/>
            <person name="Hegedus B."/>
            <person name="Baldrian P."/>
            <person name="Stursova M."/>
            <person name="Weitz H."/>
            <person name="Taylor A."/>
            <person name="Grigoriev I.V."/>
            <person name="Nagy L.G."/>
            <person name="Martin F."/>
            <person name="Kauserud H."/>
        </authorList>
    </citation>
    <scope>NUCLEOTIDE SEQUENCE</scope>
    <source>
        <strain evidence="1">9284</strain>
    </source>
</reference>
<organism evidence="1 2">
    <name type="scientific">Roridomyces roridus</name>
    <dbReference type="NCBI Taxonomy" id="1738132"/>
    <lineage>
        <taxon>Eukaryota</taxon>
        <taxon>Fungi</taxon>
        <taxon>Dikarya</taxon>
        <taxon>Basidiomycota</taxon>
        <taxon>Agaricomycotina</taxon>
        <taxon>Agaricomycetes</taxon>
        <taxon>Agaricomycetidae</taxon>
        <taxon>Agaricales</taxon>
        <taxon>Marasmiineae</taxon>
        <taxon>Mycenaceae</taxon>
        <taxon>Roridomyces</taxon>
    </lineage>
</organism>
<protein>
    <recommendedName>
        <fullName evidence="3">HNH nuclease domain-containing protein</fullName>
    </recommendedName>
</protein>
<name>A0AAD7CK95_9AGAR</name>